<feature type="domain" description="SnoaL-like" evidence="1">
    <location>
        <begin position="10"/>
        <end position="144"/>
    </location>
</feature>
<reference evidence="3" key="1">
    <citation type="journal article" date="2019" name="Int. J. Syst. Evol. Microbiol.">
        <title>The Global Catalogue of Microorganisms (GCM) 10K type strain sequencing project: providing services to taxonomists for standard genome sequencing and annotation.</title>
        <authorList>
            <consortium name="The Broad Institute Genomics Platform"/>
            <consortium name="The Broad Institute Genome Sequencing Center for Infectious Disease"/>
            <person name="Wu L."/>
            <person name="Ma J."/>
        </authorList>
    </citation>
    <scope>NUCLEOTIDE SEQUENCE [LARGE SCALE GENOMIC DNA]</scope>
    <source>
        <strain evidence="3">JCM 17666</strain>
    </source>
</reference>
<dbReference type="SUPFAM" id="SSF54427">
    <property type="entry name" value="NTF2-like"/>
    <property type="match status" value="1"/>
</dbReference>
<sequence length="161" mass="18168">MTTDTASASALRAELRDLYDDYAAALDDFDLPRWATFFTDDCHYRIVSLENFKEGLPISTVACRGIAMIHDRIAALGVTAVFEQRVVRHIVGGVRLLEAGSEIVSQGNFALFESQSDRESQLLLVGRYLDRIVRQGGALKFRERVCVYDNYRIRTSLVYPV</sequence>
<dbReference type="EMBL" id="BAABFO010000026">
    <property type="protein sequence ID" value="GAA4340533.1"/>
    <property type="molecule type" value="Genomic_DNA"/>
</dbReference>
<evidence type="ECO:0000313" key="2">
    <source>
        <dbReference type="EMBL" id="GAA4340533.1"/>
    </source>
</evidence>
<evidence type="ECO:0000259" key="1">
    <source>
        <dbReference type="Pfam" id="PF13577"/>
    </source>
</evidence>
<dbReference type="Proteomes" id="UP001501671">
    <property type="component" value="Unassembled WGS sequence"/>
</dbReference>
<dbReference type="InterPro" id="IPR037401">
    <property type="entry name" value="SnoaL-like"/>
</dbReference>
<comment type="caution">
    <text evidence="2">The sequence shown here is derived from an EMBL/GenBank/DDBJ whole genome shotgun (WGS) entry which is preliminary data.</text>
</comment>
<organism evidence="2 3">
    <name type="scientific">Pigmentiphaga soli</name>
    <dbReference type="NCBI Taxonomy" id="1007095"/>
    <lineage>
        <taxon>Bacteria</taxon>
        <taxon>Pseudomonadati</taxon>
        <taxon>Pseudomonadota</taxon>
        <taxon>Betaproteobacteria</taxon>
        <taxon>Burkholderiales</taxon>
        <taxon>Alcaligenaceae</taxon>
        <taxon>Pigmentiphaga</taxon>
    </lineage>
</organism>
<dbReference type="RefSeq" id="WP_345251701.1">
    <property type="nucleotide sequence ID" value="NZ_BAABFO010000026.1"/>
</dbReference>
<name>A0ABP8HKS3_9BURK</name>
<dbReference type="Gene3D" id="3.10.450.50">
    <property type="match status" value="1"/>
</dbReference>
<dbReference type="Pfam" id="PF13577">
    <property type="entry name" value="SnoaL_4"/>
    <property type="match status" value="1"/>
</dbReference>
<gene>
    <name evidence="2" type="ORF">GCM10023144_40330</name>
</gene>
<keyword evidence="3" id="KW-1185">Reference proteome</keyword>
<accession>A0ABP8HKS3</accession>
<proteinExistence type="predicted"/>
<evidence type="ECO:0000313" key="3">
    <source>
        <dbReference type="Proteomes" id="UP001501671"/>
    </source>
</evidence>
<protein>
    <recommendedName>
        <fullName evidence="1">SnoaL-like domain-containing protein</fullName>
    </recommendedName>
</protein>
<dbReference type="InterPro" id="IPR032710">
    <property type="entry name" value="NTF2-like_dom_sf"/>
</dbReference>